<dbReference type="GO" id="GO:0008360">
    <property type="term" value="P:regulation of cell shape"/>
    <property type="evidence" value="ECO:0007669"/>
    <property type="project" value="UniProtKB-KW"/>
</dbReference>
<keyword evidence="3 7" id="KW-0963">Cytoplasm</keyword>
<feature type="transmembrane region" description="Helical" evidence="9">
    <location>
        <begin position="6"/>
        <end position="26"/>
    </location>
</feature>
<evidence type="ECO:0000256" key="5">
    <source>
        <dbReference type="ARBA" id="ARBA00022741"/>
    </source>
</evidence>
<evidence type="ECO:0000256" key="4">
    <source>
        <dbReference type="ARBA" id="ARBA00022598"/>
    </source>
</evidence>
<keyword evidence="9" id="KW-1133">Transmembrane helix</keyword>
<dbReference type="AlphaFoldDB" id="A0A451D2G8"/>
<dbReference type="SUPFAM" id="SSF53244">
    <property type="entry name" value="MurD-like peptide ligases, peptide-binding domain"/>
    <property type="match status" value="1"/>
</dbReference>
<comment type="function">
    <text evidence="7 8">Cell wall formation. Catalyzes the addition of glutamate to the nucleotide precursor UDP-N-acetylmuramoyl-L-alanine (UMA).</text>
</comment>
<dbReference type="SUPFAM" id="SSF53623">
    <property type="entry name" value="MurD-like peptide ligases, catalytic domain"/>
    <property type="match status" value="1"/>
</dbReference>
<keyword evidence="7 8" id="KW-0573">Peptidoglycan synthesis</keyword>
<feature type="domain" description="Mur ligase C-terminal" evidence="10">
    <location>
        <begin position="302"/>
        <end position="414"/>
    </location>
</feature>
<feature type="domain" description="Mur ligase central" evidence="11">
    <location>
        <begin position="110"/>
        <end position="280"/>
    </location>
</feature>
<dbReference type="InterPro" id="IPR013221">
    <property type="entry name" value="Mur_ligase_cen"/>
</dbReference>
<dbReference type="GO" id="GO:0005737">
    <property type="term" value="C:cytoplasm"/>
    <property type="evidence" value="ECO:0007669"/>
    <property type="project" value="UniProtKB-SubCell"/>
</dbReference>
<dbReference type="Pfam" id="PF08245">
    <property type="entry name" value="Mur_ligase_M"/>
    <property type="match status" value="1"/>
</dbReference>
<dbReference type="SUPFAM" id="SSF51984">
    <property type="entry name" value="MurCD N-terminal domain"/>
    <property type="match status" value="1"/>
</dbReference>
<keyword evidence="7 8" id="KW-0132">Cell division</keyword>
<dbReference type="Gene3D" id="3.40.1190.10">
    <property type="entry name" value="Mur-like, catalytic domain"/>
    <property type="match status" value="1"/>
</dbReference>
<dbReference type="InterPro" id="IPR036565">
    <property type="entry name" value="Mur-like_cat_sf"/>
</dbReference>
<dbReference type="OrthoDB" id="9809796at2"/>
<dbReference type="EC" id="6.3.2.9" evidence="7 8"/>
<protein>
    <recommendedName>
        <fullName evidence="7 8">UDP-N-acetylmuramoylalanine--D-glutamate ligase</fullName>
        <ecNumber evidence="7 8">6.3.2.9</ecNumber>
    </recommendedName>
    <alternativeName>
        <fullName evidence="7">D-glutamic acid-adding enzyme</fullName>
    </alternativeName>
    <alternativeName>
        <fullName evidence="7">UDP-N-acetylmuramoyl-L-alanyl-D-glutamate synthetase</fullName>
    </alternativeName>
</protein>
<dbReference type="GO" id="GO:0005524">
    <property type="term" value="F:ATP binding"/>
    <property type="evidence" value="ECO:0007669"/>
    <property type="project" value="UniProtKB-UniRule"/>
</dbReference>
<dbReference type="GO" id="GO:0008764">
    <property type="term" value="F:UDP-N-acetylmuramoylalanine-D-glutamate ligase activity"/>
    <property type="evidence" value="ECO:0007669"/>
    <property type="project" value="UniProtKB-UniRule"/>
</dbReference>
<dbReference type="Pfam" id="PF21799">
    <property type="entry name" value="MurD-like_N"/>
    <property type="match status" value="1"/>
</dbReference>
<dbReference type="InterPro" id="IPR005762">
    <property type="entry name" value="MurD"/>
</dbReference>
<dbReference type="HAMAP" id="MF_00639">
    <property type="entry name" value="MurD"/>
    <property type="match status" value="1"/>
</dbReference>
<accession>A0A451D2G8</accession>
<comment type="subcellular location">
    <subcellularLocation>
        <location evidence="1 7 8">Cytoplasm</location>
    </subcellularLocation>
</comment>
<dbReference type="RefSeq" id="WP_157993589.1">
    <property type="nucleotide sequence ID" value="NZ_LR217703.1"/>
</dbReference>
<dbReference type="NCBIfam" id="TIGR01087">
    <property type="entry name" value="murD"/>
    <property type="match status" value="1"/>
</dbReference>
<evidence type="ECO:0000256" key="8">
    <source>
        <dbReference type="RuleBase" id="RU003664"/>
    </source>
</evidence>
<dbReference type="Gene3D" id="3.40.50.720">
    <property type="entry name" value="NAD(P)-binding Rossmann-like Domain"/>
    <property type="match status" value="1"/>
</dbReference>
<keyword evidence="6 7" id="KW-0067">ATP-binding</keyword>
<evidence type="ECO:0000313" key="12">
    <source>
        <dbReference type="EMBL" id="VFP79842.1"/>
    </source>
</evidence>
<comment type="catalytic activity">
    <reaction evidence="7 8">
        <text>UDP-N-acetyl-alpha-D-muramoyl-L-alanine + D-glutamate + ATP = UDP-N-acetyl-alpha-D-muramoyl-L-alanyl-D-glutamate + ADP + phosphate + H(+)</text>
        <dbReference type="Rhea" id="RHEA:16429"/>
        <dbReference type="ChEBI" id="CHEBI:15378"/>
        <dbReference type="ChEBI" id="CHEBI:29986"/>
        <dbReference type="ChEBI" id="CHEBI:30616"/>
        <dbReference type="ChEBI" id="CHEBI:43474"/>
        <dbReference type="ChEBI" id="CHEBI:83898"/>
        <dbReference type="ChEBI" id="CHEBI:83900"/>
        <dbReference type="ChEBI" id="CHEBI:456216"/>
        <dbReference type="EC" id="6.3.2.9"/>
    </reaction>
</comment>
<keyword evidence="9" id="KW-0812">Transmembrane</keyword>
<gene>
    <name evidence="7 12" type="primary">murD</name>
    <name evidence="12" type="ORF">ERCICUMA2628_383</name>
</gene>
<dbReference type="PANTHER" id="PTHR43692:SF1">
    <property type="entry name" value="UDP-N-ACETYLMURAMOYLALANINE--D-GLUTAMATE LIGASE"/>
    <property type="match status" value="1"/>
</dbReference>
<comment type="pathway">
    <text evidence="2 7 8">Cell wall biogenesis; peptidoglycan biosynthesis.</text>
</comment>
<evidence type="ECO:0000256" key="7">
    <source>
        <dbReference type="HAMAP-Rule" id="MF_00639"/>
    </source>
</evidence>
<dbReference type="EMBL" id="LR217703">
    <property type="protein sequence ID" value="VFP79842.1"/>
    <property type="molecule type" value="Genomic_DNA"/>
</dbReference>
<keyword evidence="4 7" id="KW-0436">Ligase</keyword>
<dbReference type="Proteomes" id="UP000294412">
    <property type="component" value="Chromosome"/>
</dbReference>
<comment type="similarity">
    <text evidence="7">Belongs to the MurCDEF family.</text>
</comment>
<evidence type="ECO:0000256" key="2">
    <source>
        <dbReference type="ARBA" id="ARBA00004752"/>
    </source>
</evidence>
<dbReference type="InterPro" id="IPR036615">
    <property type="entry name" value="Mur_ligase_C_dom_sf"/>
</dbReference>
<evidence type="ECO:0000259" key="11">
    <source>
        <dbReference type="Pfam" id="PF08245"/>
    </source>
</evidence>
<dbReference type="UniPathway" id="UPA00219"/>
<reference evidence="12 13" key="1">
    <citation type="submission" date="2019-02" db="EMBL/GenBank/DDBJ databases">
        <authorList>
            <person name="Manzano-Marin A."/>
            <person name="Manzano-Marin A."/>
        </authorList>
    </citation>
    <scope>NUCLEOTIDE SEQUENCE [LARGE SCALE GENOMIC DNA]</scope>
    <source>
        <strain evidence="12 13">ErCicuneomaculata</strain>
    </source>
</reference>
<dbReference type="InterPro" id="IPR004101">
    <property type="entry name" value="Mur_ligase_C"/>
</dbReference>
<keyword evidence="9" id="KW-0472">Membrane</keyword>
<dbReference type="GO" id="GO:0009252">
    <property type="term" value="P:peptidoglycan biosynthetic process"/>
    <property type="evidence" value="ECO:0007669"/>
    <property type="project" value="UniProtKB-UniRule"/>
</dbReference>
<evidence type="ECO:0000256" key="9">
    <source>
        <dbReference type="SAM" id="Phobius"/>
    </source>
</evidence>
<keyword evidence="7 8" id="KW-0133">Cell shape</keyword>
<proteinExistence type="inferred from homology"/>
<evidence type="ECO:0000256" key="3">
    <source>
        <dbReference type="ARBA" id="ARBA00022490"/>
    </source>
</evidence>
<dbReference type="GO" id="GO:0071555">
    <property type="term" value="P:cell wall organization"/>
    <property type="evidence" value="ECO:0007669"/>
    <property type="project" value="UniProtKB-KW"/>
</dbReference>
<dbReference type="Pfam" id="PF02875">
    <property type="entry name" value="Mur_ligase_C"/>
    <property type="match status" value="1"/>
</dbReference>
<keyword evidence="7 8" id="KW-0131">Cell cycle</keyword>
<evidence type="ECO:0000259" key="10">
    <source>
        <dbReference type="Pfam" id="PF02875"/>
    </source>
</evidence>
<organism evidence="12 13">
    <name type="scientific">Candidatus Erwinia haradaeae</name>
    <dbReference type="NCBI Taxonomy" id="1922217"/>
    <lineage>
        <taxon>Bacteria</taxon>
        <taxon>Pseudomonadati</taxon>
        <taxon>Pseudomonadota</taxon>
        <taxon>Gammaproteobacteria</taxon>
        <taxon>Enterobacterales</taxon>
        <taxon>Erwiniaceae</taxon>
        <taxon>Erwinia</taxon>
    </lineage>
</organism>
<feature type="binding site" evidence="7">
    <location>
        <begin position="112"/>
        <end position="118"/>
    </location>
    <ligand>
        <name>ATP</name>
        <dbReference type="ChEBI" id="CHEBI:30616"/>
    </ligand>
</feature>
<name>A0A451D2G8_9GAMM</name>
<keyword evidence="7 8" id="KW-0961">Cell wall biogenesis/degradation</keyword>
<evidence type="ECO:0000313" key="13">
    <source>
        <dbReference type="Proteomes" id="UP000294412"/>
    </source>
</evidence>
<sequence>MANYQGIKVVIIGLGLTGLSCIDFFMRRGIIPRVIDTRLNPPNVHKLPKNIQCHLGGINNQWLFNSDLIITSPGVPLTHPSLIDAAKDGIEIIGDIELFCRETQTPIIAITGSNGKSTVTAWVSSIAKSAGIIVGTGGNIGFPVLSLLQNSVQLYILELSSFQLETTKTLQATVAMILNITEDHMDRYPQGIQQYSSAKMRIYTHAKNCIFNADDRMTIPVYNNHTYYQSFGLNNGDYQLTYHKDNIWLQAKGEIFLNTNKMQIFGQHNLINALAALAVADAINIPRSISKLELTKFRGLEHRFQLVYQNKGVRWVNDSKSTNIGSTIAALKSAYYTGILWLLLGGDGKSADFTALRKFLQKPNIRLYCFGKDSNFIATLHPEITVKTKTMSEAILQISIQVQHGDLVLLTPACSSLDQFTSFKQRGDLFSKLAREVG</sequence>
<keyword evidence="5 7" id="KW-0547">Nucleotide-binding</keyword>
<dbReference type="PANTHER" id="PTHR43692">
    <property type="entry name" value="UDP-N-ACETYLMURAMOYLALANINE--D-GLUTAMATE LIGASE"/>
    <property type="match status" value="1"/>
</dbReference>
<dbReference type="GO" id="GO:0051301">
    <property type="term" value="P:cell division"/>
    <property type="evidence" value="ECO:0007669"/>
    <property type="project" value="UniProtKB-KW"/>
</dbReference>
<evidence type="ECO:0000256" key="6">
    <source>
        <dbReference type="ARBA" id="ARBA00022840"/>
    </source>
</evidence>
<evidence type="ECO:0000256" key="1">
    <source>
        <dbReference type="ARBA" id="ARBA00004496"/>
    </source>
</evidence>
<dbReference type="Gene3D" id="3.90.190.20">
    <property type="entry name" value="Mur ligase, C-terminal domain"/>
    <property type="match status" value="1"/>
</dbReference>